<dbReference type="GO" id="GO:0005634">
    <property type="term" value="C:nucleus"/>
    <property type="evidence" value="ECO:0007669"/>
    <property type="project" value="UniProtKB-SubCell"/>
</dbReference>
<dbReference type="OMA" id="ACHPEYK"/>
<dbReference type="RefSeq" id="XP_002114985.1">
    <property type="nucleotide sequence ID" value="XM_002114949.1"/>
</dbReference>
<dbReference type="Pfam" id="PF00091">
    <property type="entry name" value="Tubulin"/>
    <property type="match status" value="1"/>
</dbReference>
<evidence type="ECO:0000256" key="12">
    <source>
        <dbReference type="ARBA" id="ARBA00030594"/>
    </source>
</evidence>
<keyword evidence="7 14" id="KW-0547">Nucleotide-binding</keyword>
<sequence length="460" mass="52355">MSIVTLQLGQFGNQLGYEFFNTVLDDIYCFHGKNTLRKKLAATNKYNYEDAAFESFFYATSDLPLARAVMIDTEAKVVDDVFTKAKMSKLWSYDPKCCIRKKRGSGNNWALGYCMDGDQVLLEEIMDSVQRQVEYCDRFSGFLLLMSLAGGTGSGLGTRCTEELRDRYPNSQIINEVVWPYSNGEVIVQDYNTILTLSHLYKASTGLIILENDKLHEICTRLLKIKNVGFHHINRVIAHKLAGVLLPSTCLQNQHSKRNDYAGINIFGEIGEHLCSHTDYKLLNIIDIPQIPDHSFDYTNYNWHGLLKHLHQMLIANAFMEESKYTHIELAKLSSGLPVHSDVMVNKSIANMLVIRGTEIDKADIGAFRDSRLYVNWMPNSSGLATRVNSRPYNKYEKSAFLLSNSQFCIPTINNVTEKAWNMFANRAYIHQYISNGISEDDFIDSFATAEQIITNYNKL</sequence>
<dbReference type="GO" id="GO:0005525">
    <property type="term" value="F:GTP binding"/>
    <property type="evidence" value="ECO:0000318"/>
    <property type="project" value="GO_Central"/>
</dbReference>
<dbReference type="SUPFAM" id="SSF52490">
    <property type="entry name" value="Tubulin nucleotide-binding domain-like"/>
    <property type="match status" value="1"/>
</dbReference>
<comment type="similarity">
    <text evidence="4 14">Belongs to the tubulin family.</text>
</comment>
<keyword evidence="6 14" id="KW-0493">Microtubule</keyword>
<dbReference type="GO" id="GO:0005200">
    <property type="term" value="F:structural constituent of cytoskeleton"/>
    <property type="evidence" value="ECO:0000318"/>
    <property type="project" value="GO_Central"/>
</dbReference>
<dbReference type="FunCoup" id="B3S4D4">
    <property type="interactions" value="172"/>
</dbReference>
<comment type="function">
    <text evidence="13">Acts as a positive regulator of hedgehog signaling and regulates ciliary function.</text>
</comment>
<dbReference type="Gene3D" id="3.40.50.1440">
    <property type="entry name" value="Tubulin/FtsZ, GTPase domain"/>
    <property type="match status" value="1"/>
</dbReference>
<accession>B3S4D4</accession>
<evidence type="ECO:0000256" key="4">
    <source>
        <dbReference type="ARBA" id="ARBA00009636"/>
    </source>
</evidence>
<keyword evidence="8" id="KW-0970">Cilium biogenesis/degradation</keyword>
<dbReference type="AlphaFoldDB" id="B3S4D4"/>
<proteinExistence type="inferred from homology"/>
<dbReference type="PhylomeDB" id="B3S4D4"/>
<dbReference type="InterPro" id="IPR002967">
    <property type="entry name" value="Delta_tubulin"/>
</dbReference>
<dbReference type="EMBL" id="DS985249">
    <property type="protein sequence ID" value="EDV22441.1"/>
    <property type="molecule type" value="Genomic_DNA"/>
</dbReference>
<dbReference type="GeneID" id="6756198"/>
<dbReference type="SUPFAM" id="SSF55307">
    <property type="entry name" value="Tubulin C-terminal domain-like"/>
    <property type="match status" value="1"/>
</dbReference>
<organism evidence="16 17">
    <name type="scientific">Trichoplax adhaerens</name>
    <name type="common">Trichoplax reptans</name>
    <dbReference type="NCBI Taxonomy" id="10228"/>
    <lineage>
        <taxon>Eukaryota</taxon>
        <taxon>Metazoa</taxon>
        <taxon>Placozoa</taxon>
        <taxon>Uniplacotomia</taxon>
        <taxon>Trichoplacea</taxon>
        <taxon>Trichoplacidae</taxon>
        <taxon>Trichoplax</taxon>
    </lineage>
</organism>
<dbReference type="PRINTS" id="PR01224">
    <property type="entry name" value="DELTATUBULIN"/>
</dbReference>
<evidence type="ECO:0000313" key="17">
    <source>
        <dbReference type="Proteomes" id="UP000009022"/>
    </source>
</evidence>
<keyword evidence="9 14" id="KW-0342">GTP-binding</keyword>
<dbReference type="GO" id="GO:0005874">
    <property type="term" value="C:microtubule"/>
    <property type="evidence" value="ECO:0000318"/>
    <property type="project" value="GO_Central"/>
</dbReference>
<dbReference type="GO" id="GO:0005929">
    <property type="term" value="C:cilium"/>
    <property type="evidence" value="ECO:0007669"/>
    <property type="project" value="UniProtKB-SubCell"/>
</dbReference>
<dbReference type="InterPro" id="IPR000217">
    <property type="entry name" value="Tubulin"/>
</dbReference>
<dbReference type="InterPro" id="IPR036525">
    <property type="entry name" value="Tubulin/FtsZ_GTPase_sf"/>
</dbReference>
<dbReference type="GO" id="GO:0000226">
    <property type="term" value="P:microtubule cytoskeleton organization"/>
    <property type="evidence" value="ECO:0000318"/>
    <property type="project" value="GO_Central"/>
</dbReference>
<dbReference type="PRINTS" id="PR01161">
    <property type="entry name" value="TUBULIN"/>
</dbReference>
<comment type="subcellular location">
    <subcellularLocation>
        <location evidence="3">Cell projection</location>
        <location evidence="3">Cilium</location>
    </subcellularLocation>
    <subcellularLocation>
        <location evidence="1">Cytoplasm</location>
        <location evidence="1">Cytoskeleton</location>
        <location evidence="1">Microtubule organizing center</location>
        <location evidence="1">Centrosome</location>
        <location evidence="1">Centriole</location>
    </subcellularLocation>
    <subcellularLocation>
        <location evidence="2">Nucleus</location>
    </subcellularLocation>
</comment>
<reference evidence="16 17" key="1">
    <citation type="journal article" date="2008" name="Nature">
        <title>The Trichoplax genome and the nature of placozoans.</title>
        <authorList>
            <person name="Srivastava M."/>
            <person name="Begovic E."/>
            <person name="Chapman J."/>
            <person name="Putnam N.H."/>
            <person name="Hellsten U."/>
            <person name="Kawashima T."/>
            <person name="Kuo A."/>
            <person name="Mitros T."/>
            <person name="Salamov A."/>
            <person name="Carpenter M.L."/>
            <person name="Signorovitch A.Y."/>
            <person name="Moreno M.A."/>
            <person name="Kamm K."/>
            <person name="Grimwood J."/>
            <person name="Schmutz J."/>
            <person name="Shapiro H."/>
            <person name="Grigoriev I.V."/>
            <person name="Buss L.W."/>
            <person name="Schierwater B."/>
            <person name="Dellaporta S.L."/>
            <person name="Rokhsar D.S."/>
        </authorList>
    </citation>
    <scope>NUCLEOTIDE SEQUENCE [LARGE SCALE GENOMIC DNA]</scope>
    <source>
        <strain evidence="16 17">Grell-BS-1999</strain>
    </source>
</reference>
<dbReference type="Proteomes" id="UP000009022">
    <property type="component" value="Unassembled WGS sequence"/>
</dbReference>
<protein>
    <recommendedName>
        <fullName evidence="5">Tubulin delta chain</fullName>
    </recommendedName>
    <alternativeName>
        <fullName evidence="12">Delta-tubulin</fullName>
    </alternativeName>
</protein>
<dbReference type="Gene3D" id="1.10.287.600">
    <property type="entry name" value="Helix hairpin bin"/>
    <property type="match status" value="1"/>
</dbReference>
<dbReference type="SMART" id="SM00864">
    <property type="entry name" value="Tubulin"/>
    <property type="match status" value="1"/>
</dbReference>
<dbReference type="CTD" id="6756198"/>
<dbReference type="GO" id="GO:0030030">
    <property type="term" value="P:cell projection organization"/>
    <property type="evidence" value="ECO:0007669"/>
    <property type="project" value="UniProtKB-KW"/>
</dbReference>
<dbReference type="GO" id="GO:0005737">
    <property type="term" value="C:cytoplasm"/>
    <property type="evidence" value="ECO:0000318"/>
    <property type="project" value="GO_Central"/>
</dbReference>
<dbReference type="GO" id="GO:0005814">
    <property type="term" value="C:centriole"/>
    <property type="evidence" value="ECO:0007669"/>
    <property type="project" value="UniProtKB-SubCell"/>
</dbReference>
<evidence type="ECO:0000256" key="14">
    <source>
        <dbReference type="RuleBase" id="RU000352"/>
    </source>
</evidence>
<dbReference type="InterPro" id="IPR017975">
    <property type="entry name" value="Tubulin_CS"/>
</dbReference>
<dbReference type="PROSITE" id="PS00227">
    <property type="entry name" value="TUBULIN"/>
    <property type="match status" value="1"/>
</dbReference>
<evidence type="ECO:0000256" key="11">
    <source>
        <dbReference type="ARBA" id="ARBA00023273"/>
    </source>
</evidence>
<feature type="domain" description="Tubulin/FtsZ GTPase" evidence="15">
    <location>
        <begin position="53"/>
        <end position="256"/>
    </location>
</feature>
<evidence type="ECO:0000313" key="16">
    <source>
        <dbReference type="EMBL" id="EDV22441.1"/>
    </source>
</evidence>
<evidence type="ECO:0000256" key="1">
    <source>
        <dbReference type="ARBA" id="ARBA00004114"/>
    </source>
</evidence>
<dbReference type="OrthoDB" id="10250004at2759"/>
<evidence type="ECO:0000256" key="2">
    <source>
        <dbReference type="ARBA" id="ARBA00004123"/>
    </source>
</evidence>
<evidence type="ECO:0000256" key="13">
    <source>
        <dbReference type="ARBA" id="ARBA00046149"/>
    </source>
</evidence>
<evidence type="ECO:0000256" key="8">
    <source>
        <dbReference type="ARBA" id="ARBA00022794"/>
    </source>
</evidence>
<evidence type="ECO:0000256" key="3">
    <source>
        <dbReference type="ARBA" id="ARBA00004138"/>
    </source>
</evidence>
<evidence type="ECO:0000256" key="5">
    <source>
        <dbReference type="ARBA" id="ARBA00014184"/>
    </source>
</evidence>
<dbReference type="HOGENOM" id="CLU_015718_1_0_1"/>
<dbReference type="STRING" id="10228.B3S4D4"/>
<dbReference type="KEGG" id="tad:TRIADDRAFT_28772"/>
<name>B3S4D4_TRIAD</name>
<evidence type="ECO:0000256" key="10">
    <source>
        <dbReference type="ARBA" id="ARBA00023242"/>
    </source>
</evidence>
<evidence type="ECO:0000259" key="15">
    <source>
        <dbReference type="SMART" id="SM00864"/>
    </source>
</evidence>
<dbReference type="InterPro" id="IPR003008">
    <property type="entry name" value="Tubulin_FtsZ_GTPase"/>
</dbReference>
<dbReference type="FunFam" id="3.40.50.1440:FF:000067">
    <property type="entry name" value="Tubulin delta chain"/>
    <property type="match status" value="1"/>
</dbReference>
<gene>
    <name evidence="16" type="ORF">TRIADDRAFT_28772</name>
</gene>
<dbReference type="InterPro" id="IPR023123">
    <property type="entry name" value="Tubulin_C"/>
</dbReference>
<keyword evidence="10" id="KW-0539">Nucleus</keyword>
<dbReference type="GO" id="GO:0000278">
    <property type="term" value="P:mitotic cell cycle"/>
    <property type="evidence" value="ECO:0000318"/>
    <property type="project" value="GO_Central"/>
</dbReference>
<dbReference type="PANTHER" id="PTHR11588">
    <property type="entry name" value="TUBULIN"/>
    <property type="match status" value="1"/>
</dbReference>
<dbReference type="InParanoid" id="B3S4D4"/>
<dbReference type="CDD" id="cd02189">
    <property type="entry name" value="delta_zeta_tubulin-like"/>
    <property type="match status" value="1"/>
</dbReference>
<dbReference type="eggNOG" id="KOG1374">
    <property type="taxonomic scope" value="Eukaryota"/>
</dbReference>
<evidence type="ECO:0000256" key="6">
    <source>
        <dbReference type="ARBA" id="ARBA00022701"/>
    </source>
</evidence>
<keyword evidence="11" id="KW-0966">Cell projection</keyword>
<evidence type="ECO:0000256" key="9">
    <source>
        <dbReference type="ARBA" id="ARBA00023134"/>
    </source>
</evidence>
<evidence type="ECO:0000256" key="7">
    <source>
        <dbReference type="ARBA" id="ARBA00022741"/>
    </source>
</evidence>
<keyword evidence="17" id="KW-1185">Reference proteome</keyword>
<dbReference type="InterPro" id="IPR008280">
    <property type="entry name" value="Tub_FtsZ_C"/>
</dbReference>